<keyword evidence="6" id="KW-1133">Transmembrane helix</keyword>
<comment type="subcellular location">
    <subcellularLocation>
        <location evidence="1">Membrane</location>
        <topology evidence="1">Single-pass membrane protein</topology>
    </subcellularLocation>
</comment>
<dbReference type="GO" id="GO:0016757">
    <property type="term" value="F:glycosyltransferase activity"/>
    <property type="evidence" value="ECO:0007669"/>
    <property type="project" value="UniProtKB-UniRule"/>
</dbReference>
<feature type="non-terminal residue" evidence="9">
    <location>
        <position position="230"/>
    </location>
</feature>
<dbReference type="AlphaFoldDB" id="A0A3P7IK19"/>
<dbReference type="GO" id="GO:0016020">
    <property type="term" value="C:membrane"/>
    <property type="evidence" value="ECO:0007669"/>
    <property type="project" value="UniProtKB-SubCell"/>
</dbReference>
<dbReference type="Pfam" id="PF01697">
    <property type="entry name" value="Glyco_transf_92"/>
    <property type="match status" value="1"/>
</dbReference>
<evidence type="ECO:0000256" key="3">
    <source>
        <dbReference type="ARBA" id="ARBA00022676"/>
    </source>
</evidence>
<dbReference type="InterPro" id="IPR052012">
    <property type="entry name" value="GTase_92"/>
</dbReference>
<evidence type="ECO:0000256" key="8">
    <source>
        <dbReference type="RuleBase" id="RU366017"/>
    </source>
</evidence>
<comment type="similarity">
    <text evidence="2 8">Belongs to the glycosyltransferase 92 family.</text>
</comment>
<evidence type="ECO:0000256" key="2">
    <source>
        <dbReference type="ARBA" id="ARBA00007647"/>
    </source>
</evidence>
<dbReference type="EC" id="2.4.1.-" evidence="8"/>
<evidence type="ECO:0000313" key="10">
    <source>
        <dbReference type="Proteomes" id="UP000270094"/>
    </source>
</evidence>
<evidence type="ECO:0000256" key="6">
    <source>
        <dbReference type="ARBA" id="ARBA00022989"/>
    </source>
</evidence>
<sequence>CKAAHRIIILDNSFRKRNKHLSNYFVAGSRNIILGVFHRQKNEQNVPGNFVVIHFLADSRMEHWLWCFSKQPDNRYLIKRASVQRINRGKRAASDVCAWTGHIAECELEVEDAMIITPEKPLREPRHELVVCMAPMYIYTDWEILLVSLETWLALGATKIIVPIQSASSTTYRILKEYEERGFVIIRTWPKWPILTDSNPNGMVLSRGKIVLLILPSALIIDISRHRGVA</sequence>
<gene>
    <name evidence="9" type="ORF">SVUK_LOCUS2147</name>
</gene>
<evidence type="ECO:0000256" key="4">
    <source>
        <dbReference type="ARBA" id="ARBA00022679"/>
    </source>
</evidence>
<evidence type="ECO:0000313" key="9">
    <source>
        <dbReference type="EMBL" id="VDM67149.1"/>
    </source>
</evidence>
<keyword evidence="5" id="KW-0812">Transmembrane</keyword>
<proteinExistence type="inferred from homology"/>
<dbReference type="PANTHER" id="PTHR21645:SF22">
    <property type="entry name" value="GLYCOSYLTRANSFERASE FAMILY 92 PROTEIN"/>
    <property type="match status" value="1"/>
</dbReference>
<accession>A0A3P7IK19</accession>
<reference evidence="9 10" key="1">
    <citation type="submission" date="2018-11" db="EMBL/GenBank/DDBJ databases">
        <authorList>
            <consortium name="Pathogen Informatics"/>
        </authorList>
    </citation>
    <scope>NUCLEOTIDE SEQUENCE [LARGE SCALE GENOMIC DNA]</scope>
</reference>
<dbReference type="InterPro" id="IPR008166">
    <property type="entry name" value="Glyco_transf_92"/>
</dbReference>
<protein>
    <recommendedName>
        <fullName evidence="8">Glycosyltransferase family 92 protein</fullName>
        <ecNumber evidence="8">2.4.1.-</ecNumber>
    </recommendedName>
</protein>
<evidence type="ECO:0000256" key="5">
    <source>
        <dbReference type="ARBA" id="ARBA00022692"/>
    </source>
</evidence>
<dbReference type="Proteomes" id="UP000270094">
    <property type="component" value="Unassembled WGS sequence"/>
</dbReference>
<organism evidence="9 10">
    <name type="scientific">Strongylus vulgaris</name>
    <name type="common">Blood worm</name>
    <dbReference type="NCBI Taxonomy" id="40348"/>
    <lineage>
        <taxon>Eukaryota</taxon>
        <taxon>Metazoa</taxon>
        <taxon>Ecdysozoa</taxon>
        <taxon>Nematoda</taxon>
        <taxon>Chromadorea</taxon>
        <taxon>Rhabditida</taxon>
        <taxon>Rhabditina</taxon>
        <taxon>Rhabditomorpha</taxon>
        <taxon>Strongyloidea</taxon>
        <taxon>Strongylidae</taxon>
        <taxon>Strongylus</taxon>
    </lineage>
</organism>
<evidence type="ECO:0000256" key="7">
    <source>
        <dbReference type="ARBA" id="ARBA00023136"/>
    </source>
</evidence>
<dbReference type="OrthoDB" id="5855743at2759"/>
<keyword evidence="3 8" id="KW-0328">Glycosyltransferase</keyword>
<feature type="non-terminal residue" evidence="9">
    <location>
        <position position="1"/>
    </location>
</feature>
<name>A0A3P7IK19_STRVU</name>
<dbReference type="PANTHER" id="PTHR21645">
    <property type="entry name" value="GLYCOSYLTRANSFERASE FAMILY 92 PROTEIN"/>
    <property type="match status" value="1"/>
</dbReference>
<keyword evidence="7" id="KW-0472">Membrane</keyword>
<keyword evidence="4 8" id="KW-0808">Transferase</keyword>
<keyword evidence="10" id="KW-1185">Reference proteome</keyword>
<dbReference type="EMBL" id="UYYB01004727">
    <property type="protein sequence ID" value="VDM67149.1"/>
    <property type="molecule type" value="Genomic_DNA"/>
</dbReference>
<evidence type="ECO:0000256" key="1">
    <source>
        <dbReference type="ARBA" id="ARBA00004167"/>
    </source>
</evidence>